<dbReference type="InterPro" id="IPR027417">
    <property type="entry name" value="P-loop_NTPase"/>
</dbReference>
<dbReference type="PANTHER" id="PTHR13101">
    <property type="entry name" value="PHOSPHOMEVALONATE KINASE"/>
    <property type="match status" value="1"/>
</dbReference>
<name>A0A0V0Q863_PSEPJ</name>
<dbReference type="OrthoDB" id="2401875at2759"/>
<evidence type="ECO:0000256" key="12">
    <source>
        <dbReference type="ARBA" id="ARBA00022955"/>
    </source>
</evidence>
<keyword evidence="5" id="KW-0444">Lipid biosynthesis</keyword>
<evidence type="ECO:0000256" key="18">
    <source>
        <dbReference type="SAM" id="Coils"/>
    </source>
</evidence>
<evidence type="ECO:0000256" key="15">
    <source>
        <dbReference type="ARBA" id="ARBA00023166"/>
    </source>
</evidence>
<comment type="pathway">
    <text evidence="2">Isoprenoid biosynthesis; isopentenyl diphosphate biosynthesis via mevalonate pathway; isopentenyl diphosphate from (R)-mevalonate: step 2/3.</text>
</comment>
<evidence type="ECO:0000256" key="1">
    <source>
        <dbReference type="ARBA" id="ARBA00004514"/>
    </source>
</evidence>
<evidence type="ECO:0000256" key="3">
    <source>
        <dbReference type="ARBA" id="ARBA00012958"/>
    </source>
</evidence>
<reference evidence="19 20" key="1">
    <citation type="journal article" date="2015" name="Sci. Rep.">
        <title>Genome of the facultative scuticociliatosis pathogen Pseudocohnilembus persalinus provides insight into its virulence through horizontal gene transfer.</title>
        <authorList>
            <person name="Xiong J."/>
            <person name="Wang G."/>
            <person name="Cheng J."/>
            <person name="Tian M."/>
            <person name="Pan X."/>
            <person name="Warren A."/>
            <person name="Jiang C."/>
            <person name="Yuan D."/>
            <person name="Miao W."/>
        </authorList>
    </citation>
    <scope>NUCLEOTIDE SEQUENCE [LARGE SCALE GENOMIC DNA]</scope>
    <source>
        <strain evidence="19">36N120E</strain>
    </source>
</reference>
<organism evidence="19 20">
    <name type="scientific">Pseudocohnilembus persalinus</name>
    <name type="common">Ciliate</name>
    <dbReference type="NCBI Taxonomy" id="266149"/>
    <lineage>
        <taxon>Eukaryota</taxon>
        <taxon>Sar</taxon>
        <taxon>Alveolata</taxon>
        <taxon>Ciliophora</taxon>
        <taxon>Intramacronucleata</taxon>
        <taxon>Oligohymenophorea</taxon>
        <taxon>Scuticociliatia</taxon>
        <taxon>Philasterida</taxon>
        <taxon>Pseudocohnilembidae</taxon>
        <taxon>Pseudocohnilembus</taxon>
    </lineage>
</organism>
<evidence type="ECO:0000256" key="6">
    <source>
        <dbReference type="ARBA" id="ARBA00022548"/>
    </source>
</evidence>
<keyword evidence="12" id="KW-0752">Steroid biosynthesis</keyword>
<dbReference type="EC" id="2.7.4.2" evidence="3"/>
<dbReference type="UniPathway" id="UPA00057">
    <property type="reaction ID" value="UER00099"/>
</dbReference>
<protein>
    <recommendedName>
        <fullName evidence="17">Phosphomevalonate kinase</fullName>
        <ecNumber evidence="3">2.7.4.2</ecNumber>
    </recommendedName>
</protein>
<keyword evidence="11" id="KW-0067">ATP-binding</keyword>
<keyword evidence="14" id="KW-0443">Lipid metabolism</keyword>
<keyword evidence="15" id="KW-1207">Sterol metabolism</keyword>
<feature type="coiled-coil region" evidence="18">
    <location>
        <begin position="7"/>
        <end position="38"/>
    </location>
</feature>
<keyword evidence="18" id="KW-0175">Coiled coil</keyword>
<evidence type="ECO:0000256" key="2">
    <source>
        <dbReference type="ARBA" id="ARBA00005017"/>
    </source>
</evidence>
<dbReference type="GO" id="GO:0019287">
    <property type="term" value="P:isopentenyl diphosphate biosynthetic process, mevalonate pathway"/>
    <property type="evidence" value="ECO:0007669"/>
    <property type="project" value="UniProtKB-UniPathway"/>
</dbReference>
<evidence type="ECO:0000256" key="13">
    <source>
        <dbReference type="ARBA" id="ARBA00023011"/>
    </source>
</evidence>
<keyword evidence="16" id="KW-0753">Steroid metabolism</keyword>
<dbReference type="Gene3D" id="3.40.50.300">
    <property type="entry name" value="P-loop containing nucleotide triphosphate hydrolases"/>
    <property type="match status" value="1"/>
</dbReference>
<keyword evidence="13" id="KW-0756">Sterol biosynthesis</keyword>
<keyword evidence="6" id="KW-0153">Cholesterol metabolism</keyword>
<keyword evidence="20" id="KW-1185">Reference proteome</keyword>
<dbReference type="PANTHER" id="PTHR13101:SF1">
    <property type="entry name" value="PHOSPHOMEVALONATE KINASE"/>
    <property type="match status" value="1"/>
</dbReference>
<comment type="caution">
    <text evidence="19">The sequence shown here is derived from an EMBL/GenBank/DDBJ whole genome shotgun (WGS) entry which is preliminary data.</text>
</comment>
<evidence type="ECO:0000256" key="4">
    <source>
        <dbReference type="ARBA" id="ARBA00022490"/>
    </source>
</evidence>
<keyword evidence="9" id="KW-0418">Kinase</keyword>
<evidence type="ECO:0000256" key="7">
    <source>
        <dbReference type="ARBA" id="ARBA00022679"/>
    </source>
</evidence>
<comment type="subcellular location">
    <subcellularLocation>
        <location evidence="1">Cytoplasm</location>
        <location evidence="1">Cytosol</location>
    </subcellularLocation>
</comment>
<evidence type="ECO:0000313" key="20">
    <source>
        <dbReference type="Proteomes" id="UP000054937"/>
    </source>
</evidence>
<proteinExistence type="predicted"/>
<keyword evidence="7" id="KW-0808">Transferase</keyword>
<evidence type="ECO:0000313" key="19">
    <source>
        <dbReference type="EMBL" id="KRW98369.1"/>
    </source>
</evidence>
<dbReference type="InParanoid" id="A0A0V0Q863"/>
<dbReference type="InterPro" id="IPR005919">
    <property type="entry name" value="Pmev_kin_anim"/>
</dbReference>
<dbReference type="Pfam" id="PF04275">
    <property type="entry name" value="P-mevalo_kinase"/>
    <property type="match status" value="1"/>
</dbReference>
<evidence type="ECO:0000256" key="14">
    <source>
        <dbReference type="ARBA" id="ARBA00023098"/>
    </source>
</evidence>
<evidence type="ECO:0000256" key="9">
    <source>
        <dbReference type="ARBA" id="ARBA00022777"/>
    </source>
</evidence>
<evidence type="ECO:0000256" key="5">
    <source>
        <dbReference type="ARBA" id="ARBA00022516"/>
    </source>
</evidence>
<evidence type="ECO:0000256" key="8">
    <source>
        <dbReference type="ARBA" id="ARBA00022741"/>
    </source>
</evidence>
<dbReference type="Proteomes" id="UP000054937">
    <property type="component" value="Unassembled WGS sequence"/>
</dbReference>
<evidence type="ECO:0000256" key="16">
    <source>
        <dbReference type="ARBA" id="ARBA00023221"/>
    </source>
</evidence>
<sequence length="228" mass="27566">MENKNNIETYQQDFNNFLKQLKDQINEKLNTILQENDKKYKNVIIIALSGKRYSGKDYICQQIKQNLMQDNELQQYIQVERKSISDICKLKYAQKFKISYKDLISNREFKEKHRKNLIQFFQENNSSNKNLFLSNLLSEIQEDVYDCSKNIQVHILTDIRRIDEFQFIENYKLDDCKNKIIKVRIETNNECRYSRGWQFDEKIDTGYTETELDLYNKFDFIIQNNVIV</sequence>
<evidence type="ECO:0000256" key="11">
    <source>
        <dbReference type="ARBA" id="ARBA00022840"/>
    </source>
</evidence>
<dbReference type="EMBL" id="LDAU01000253">
    <property type="protein sequence ID" value="KRW98369.1"/>
    <property type="molecule type" value="Genomic_DNA"/>
</dbReference>
<accession>A0A0V0Q863</accession>
<keyword evidence="8" id="KW-0547">Nucleotide-binding</keyword>
<keyword evidence="10" id="KW-0152">Cholesterol biosynthesis</keyword>
<dbReference type="GO" id="GO:0006695">
    <property type="term" value="P:cholesterol biosynthetic process"/>
    <property type="evidence" value="ECO:0007669"/>
    <property type="project" value="UniProtKB-KW"/>
</dbReference>
<keyword evidence="4" id="KW-0963">Cytoplasm</keyword>
<dbReference type="AlphaFoldDB" id="A0A0V0Q863"/>
<dbReference type="GO" id="GO:0005829">
    <property type="term" value="C:cytosol"/>
    <property type="evidence" value="ECO:0007669"/>
    <property type="project" value="UniProtKB-SubCell"/>
</dbReference>
<evidence type="ECO:0000256" key="10">
    <source>
        <dbReference type="ARBA" id="ARBA00022778"/>
    </source>
</evidence>
<dbReference type="OMA" id="YGFFCRA"/>
<evidence type="ECO:0000256" key="17">
    <source>
        <dbReference type="ARBA" id="ARBA00034549"/>
    </source>
</evidence>
<dbReference type="GO" id="GO:0004631">
    <property type="term" value="F:phosphomevalonate kinase activity"/>
    <property type="evidence" value="ECO:0007669"/>
    <property type="project" value="UniProtKB-EC"/>
</dbReference>
<gene>
    <name evidence="19" type="ORF">PPERSA_03541</name>
</gene>
<dbReference type="GO" id="GO:0005524">
    <property type="term" value="F:ATP binding"/>
    <property type="evidence" value="ECO:0007669"/>
    <property type="project" value="UniProtKB-KW"/>
</dbReference>